<evidence type="ECO:0000256" key="1">
    <source>
        <dbReference type="SAM" id="MobiDB-lite"/>
    </source>
</evidence>
<organism evidence="2 3">
    <name type="scientific">Pisum sativum</name>
    <name type="common">Garden pea</name>
    <name type="synonym">Lathyrus oleraceus</name>
    <dbReference type="NCBI Taxonomy" id="3888"/>
    <lineage>
        <taxon>Eukaryota</taxon>
        <taxon>Viridiplantae</taxon>
        <taxon>Streptophyta</taxon>
        <taxon>Embryophyta</taxon>
        <taxon>Tracheophyta</taxon>
        <taxon>Spermatophyta</taxon>
        <taxon>Magnoliopsida</taxon>
        <taxon>eudicotyledons</taxon>
        <taxon>Gunneridae</taxon>
        <taxon>Pentapetalae</taxon>
        <taxon>rosids</taxon>
        <taxon>fabids</taxon>
        <taxon>Fabales</taxon>
        <taxon>Fabaceae</taxon>
        <taxon>Papilionoideae</taxon>
        <taxon>50 kb inversion clade</taxon>
        <taxon>NPAAA clade</taxon>
        <taxon>Hologalegina</taxon>
        <taxon>IRL clade</taxon>
        <taxon>Fabeae</taxon>
        <taxon>Lathyrus</taxon>
    </lineage>
</organism>
<gene>
    <name evidence="2" type="ORF">KIW84_052252</name>
</gene>
<feature type="compositionally biased region" description="Polar residues" evidence="1">
    <location>
        <begin position="77"/>
        <end position="89"/>
    </location>
</feature>
<feature type="region of interest" description="Disordered" evidence="1">
    <location>
        <begin position="77"/>
        <end position="107"/>
    </location>
</feature>
<dbReference type="AlphaFoldDB" id="A0A9D5ABQ3"/>
<reference evidence="2 3" key="1">
    <citation type="journal article" date="2022" name="Nat. Genet.">
        <title>Improved pea reference genome and pan-genome highlight genomic features and evolutionary characteristics.</title>
        <authorList>
            <person name="Yang T."/>
            <person name="Liu R."/>
            <person name="Luo Y."/>
            <person name="Hu S."/>
            <person name="Wang D."/>
            <person name="Wang C."/>
            <person name="Pandey M.K."/>
            <person name="Ge S."/>
            <person name="Xu Q."/>
            <person name="Li N."/>
            <person name="Li G."/>
            <person name="Huang Y."/>
            <person name="Saxena R.K."/>
            <person name="Ji Y."/>
            <person name="Li M."/>
            <person name="Yan X."/>
            <person name="He Y."/>
            <person name="Liu Y."/>
            <person name="Wang X."/>
            <person name="Xiang C."/>
            <person name="Varshney R.K."/>
            <person name="Ding H."/>
            <person name="Gao S."/>
            <person name="Zong X."/>
        </authorList>
    </citation>
    <scope>NUCLEOTIDE SEQUENCE [LARGE SCALE GENOMIC DNA]</scope>
    <source>
        <strain evidence="2 3">cv. Zhongwan 6</strain>
    </source>
</reference>
<evidence type="ECO:0000313" key="2">
    <source>
        <dbReference type="EMBL" id="KAI5405397.1"/>
    </source>
</evidence>
<dbReference type="Gramene" id="Psat05G0225200-T1">
    <property type="protein sequence ID" value="KAI5405397.1"/>
    <property type="gene ID" value="KIW84_052252"/>
</dbReference>
<dbReference type="Proteomes" id="UP001058974">
    <property type="component" value="Chromosome 5"/>
</dbReference>
<evidence type="ECO:0000313" key="3">
    <source>
        <dbReference type="Proteomes" id="UP001058974"/>
    </source>
</evidence>
<proteinExistence type="predicted"/>
<dbReference type="EMBL" id="JAMSHJ010000005">
    <property type="protein sequence ID" value="KAI5405397.1"/>
    <property type="molecule type" value="Genomic_DNA"/>
</dbReference>
<name>A0A9D5ABQ3_PEA</name>
<keyword evidence="3" id="KW-1185">Reference proteome</keyword>
<sequence length="140" mass="15826">MVLQLERQYNATHVDESKVLINVSDARKFSVKGNRGAGVSNMSEKSSDYKNKKCSHCGRICRPIDVCYKKHDFSSNYGKTYSANNTSIEQTDEKEDVDDCKSSKENDSFGFTREQYEKLVGMLQSSNKVNVVDHTGNHLT</sequence>
<protein>
    <submittedName>
        <fullName evidence="2">Uncharacterized protein</fullName>
    </submittedName>
</protein>
<comment type="caution">
    <text evidence="2">The sequence shown here is derived from an EMBL/GenBank/DDBJ whole genome shotgun (WGS) entry which is preliminary data.</text>
</comment>
<accession>A0A9D5ABQ3</accession>